<keyword evidence="1 2" id="KW-0597">Phosphoprotein</keyword>
<accession>A0A918JRS8</accession>
<feature type="domain" description="Response regulatory" evidence="3">
    <location>
        <begin position="29"/>
        <end position="144"/>
    </location>
</feature>
<sequence length="153" mass="16663">MNVRCKEALQRSGDGVIAFYIIEVNVSFNVLICDDSAMARKMAKRALPSGFSASMTEAANGLDALDVISSQPIDLLLLDLTMPVLDGIGVLEELRRRQQKVFVIVVSGDVQPVMRQRVVELGALAFLPKPVSASTLCDVLEQYGFSRYSAVVN</sequence>
<dbReference type="Proteomes" id="UP000631300">
    <property type="component" value="Unassembled WGS sequence"/>
</dbReference>
<dbReference type="InterPro" id="IPR050595">
    <property type="entry name" value="Bact_response_regulator"/>
</dbReference>
<dbReference type="PANTHER" id="PTHR44591">
    <property type="entry name" value="STRESS RESPONSE REGULATOR PROTEIN 1"/>
    <property type="match status" value="1"/>
</dbReference>
<dbReference type="Pfam" id="PF00072">
    <property type="entry name" value="Response_reg"/>
    <property type="match status" value="1"/>
</dbReference>
<dbReference type="EMBL" id="BMXP01000014">
    <property type="protein sequence ID" value="GGW97016.1"/>
    <property type="molecule type" value="Genomic_DNA"/>
</dbReference>
<evidence type="ECO:0000313" key="4">
    <source>
        <dbReference type="EMBL" id="GGW97016.1"/>
    </source>
</evidence>
<dbReference type="CDD" id="cd17593">
    <property type="entry name" value="REC_CheC-like"/>
    <property type="match status" value="1"/>
</dbReference>
<dbReference type="PROSITE" id="PS50110">
    <property type="entry name" value="RESPONSE_REGULATORY"/>
    <property type="match status" value="1"/>
</dbReference>
<gene>
    <name evidence="4" type="ORF">GCM10007391_33910</name>
</gene>
<reference evidence="4" key="2">
    <citation type="submission" date="2020-09" db="EMBL/GenBank/DDBJ databases">
        <authorList>
            <person name="Sun Q."/>
            <person name="Kim S."/>
        </authorList>
    </citation>
    <scope>NUCLEOTIDE SEQUENCE</scope>
    <source>
        <strain evidence="4">KCTC 22164</strain>
    </source>
</reference>
<evidence type="ECO:0000256" key="2">
    <source>
        <dbReference type="PROSITE-ProRule" id="PRU00169"/>
    </source>
</evidence>
<keyword evidence="5" id="KW-1185">Reference proteome</keyword>
<dbReference type="InterPro" id="IPR001789">
    <property type="entry name" value="Sig_transdc_resp-reg_receiver"/>
</dbReference>
<dbReference type="AlphaFoldDB" id="A0A918JRS8"/>
<dbReference type="SMART" id="SM00448">
    <property type="entry name" value="REC"/>
    <property type="match status" value="1"/>
</dbReference>
<evidence type="ECO:0000259" key="3">
    <source>
        <dbReference type="PROSITE" id="PS50110"/>
    </source>
</evidence>
<reference evidence="4" key="1">
    <citation type="journal article" date="2014" name="Int. J. Syst. Evol. Microbiol.">
        <title>Complete genome sequence of Corynebacterium casei LMG S-19264T (=DSM 44701T), isolated from a smear-ripened cheese.</title>
        <authorList>
            <consortium name="US DOE Joint Genome Institute (JGI-PGF)"/>
            <person name="Walter F."/>
            <person name="Albersmeier A."/>
            <person name="Kalinowski J."/>
            <person name="Ruckert C."/>
        </authorList>
    </citation>
    <scope>NUCLEOTIDE SEQUENCE</scope>
    <source>
        <strain evidence="4">KCTC 22164</strain>
    </source>
</reference>
<name>A0A918JRS8_9ALTE</name>
<proteinExistence type="predicted"/>
<dbReference type="Gene3D" id="3.40.50.2300">
    <property type="match status" value="1"/>
</dbReference>
<evidence type="ECO:0000256" key="1">
    <source>
        <dbReference type="ARBA" id="ARBA00022553"/>
    </source>
</evidence>
<organism evidence="4 5">
    <name type="scientific">Alteromonas halophila</name>
    <dbReference type="NCBI Taxonomy" id="516698"/>
    <lineage>
        <taxon>Bacteria</taxon>
        <taxon>Pseudomonadati</taxon>
        <taxon>Pseudomonadota</taxon>
        <taxon>Gammaproteobacteria</taxon>
        <taxon>Alteromonadales</taxon>
        <taxon>Alteromonadaceae</taxon>
        <taxon>Alteromonas/Salinimonas group</taxon>
        <taxon>Alteromonas</taxon>
    </lineage>
</organism>
<comment type="caution">
    <text evidence="4">The sequence shown here is derived from an EMBL/GenBank/DDBJ whole genome shotgun (WGS) entry which is preliminary data.</text>
</comment>
<dbReference type="GO" id="GO:0000160">
    <property type="term" value="P:phosphorelay signal transduction system"/>
    <property type="evidence" value="ECO:0007669"/>
    <property type="project" value="InterPro"/>
</dbReference>
<protein>
    <recommendedName>
        <fullName evidence="3">Response regulatory domain-containing protein</fullName>
    </recommendedName>
</protein>
<dbReference type="SUPFAM" id="SSF52172">
    <property type="entry name" value="CheY-like"/>
    <property type="match status" value="1"/>
</dbReference>
<evidence type="ECO:0000313" key="5">
    <source>
        <dbReference type="Proteomes" id="UP000631300"/>
    </source>
</evidence>
<dbReference type="PANTHER" id="PTHR44591:SF24">
    <property type="entry name" value="PROTEIN-GLUTAMATE METHYLESTERASE_PROTEIN-GLUTAMINE GLUTAMINASE 1"/>
    <property type="match status" value="1"/>
</dbReference>
<dbReference type="InterPro" id="IPR011006">
    <property type="entry name" value="CheY-like_superfamily"/>
</dbReference>
<feature type="modified residue" description="4-aspartylphosphate" evidence="2">
    <location>
        <position position="79"/>
    </location>
</feature>